<reference evidence="3" key="1">
    <citation type="journal article" date="2020" name="BMC">
        <title>Leishmania infection induces a limited differential gene expression in the sand fly midgut.</title>
        <authorList>
            <person name="Coutinho-Abreu I.V."/>
            <person name="Serafim T.D."/>
            <person name="Meneses C."/>
            <person name="Kamhawi S."/>
            <person name="Oliveira F."/>
            <person name="Valenzuela J.G."/>
        </authorList>
    </citation>
    <scope>NUCLEOTIDE SEQUENCE</scope>
    <source>
        <strain evidence="3">Jacobina</strain>
        <tissue evidence="3">Midgut</tissue>
    </source>
</reference>
<feature type="chain" id="PRO_5028834679" evidence="1">
    <location>
        <begin position="21"/>
        <end position="153"/>
    </location>
</feature>
<protein>
    <submittedName>
        <fullName evidence="3">Putative secreted protein</fullName>
    </submittedName>
</protein>
<feature type="signal peptide" evidence="1">
    <location>
        <begin position="1"/>
        <end position="20"/>
    </location>
</feature>
<dbReference type="EMBL" id="GITU01004537">
    <property type="protein sequence ID" value="MBC1173240.1"/>
    <property type="molecule type" value="Transcribed_RNA"/>
</dbReference>
<name>A0A7G3AKZ4_LUTLO</name>
<proteinExistence type="predicted"/>
<evidence type="ECO:0000256" key="1">
    <source>
        <dbReference type="SAM" id="SignalP"/>
    </source>
</evidence>
<sequence length="153" mass="17334">MFRLLVIVLVLNLCIVQNFATIMYLPIRSPHTYPYNGGFVSHKPCHFTSAYGFSGVSPQPANTLPYKLKASAYNYNPGTTITVMIDGDTFRGFYIRALMKPLKNLWDLGRSQPPYMRWTNAMQPLKLIAKIKNLLSSNGILLQEGVEKFTSRL</sequence>
<evidence type="ECO:0000313" key="3">
    <source>
        <dbReference type="EMBL" id="MBC1173240.1"/>
    </source>
</evidence>
<dbReference type="Pfam" id="PF02014">
    <property type="entry name" value="Reeler"/>
    <property type="match status" value="1"/>
</dbReference>
<feature type="domain" description="Reelin" evidence="2">
    <location>
        <begin position="57"/>
        <end position="99"/>
    </location>
</feature>
<organism evidence="3">
    <name type="scientific">Lutzomyia longipalpis</name>
    <name type="common">Sand fly</name>
    <dbReference type="NCBI Taxonomy" id="7200"/>
    <lineage>
        <taxon>Eukaryota</taxon>
        <taxon>Metazoa</taxon>
        <taxon>Ecdysozoa</taxon>
        <taxon>Arthropoda</taxon>
        <taxon>Hexapoda</taxon>
        <taxon>Insecta</taxon>
        <taxon>Pterygota</taxon>
        <taxon>Neoptera</taxon>
        <taxon>Endopterygota</taxon>
        <taxon>Diptera</taxon>
        <taxon>Nematocera</taxon>
        <taxon>Psychodoidea</taxon>
        <taxon>Psychodidae</taxon>
        <taxon>Lutzomyia</taxon>
        <taxon>Lutzomyia</taxon>
    </lineage>
</organism>
<dbReference type="InterPro" id="IPR002861">
    <property type="entry name" value="Reeler_dom"/>
</dbReference>
<keyword evidence="1" id="KW-0732">Signal</keyword>
<dbReference type="AlphaFoldDB" id="A0A7G3AKZ4"/>
<accession>A0A7G3AKZ4</accession>
<evidence type="ECO:0000259" key="2">
    <source>
        <dbReference type="Pfam" id="PF02014"/>
    </source>
</evidence>